<keyword evidence="3" id="KW-0328">Glycosyltransferase</keyword>
<proteinExistence type="inferred from homology"/>
<dbReference type="EMBL" id="LIZX01000267">
    <property type="protein sequence ID" value="KPJ62494.1"/>
    <property type="molecule type" value="Genomic_DNA"/>
</dbReference>
<evidence type="ECO:0000259" key="5">
    <source>
        <dbReference type="Pfam" id="PF00535"/>
    </source>
</evidence>
<reference evidence="6 7" key="1">
    <citation type="journal article" date="2015" name="Microbiome">
        <title>Genomic resolution of linkages in carbon, nitrogen, and sulfur cycling among widespread estuary sediment bacteria.</title>
        <authorList>
            <person name="Baker B.J."/>
            <person name="Lazar C.S."/>
            <person name="Teske A.P."/>
            <person name="Dick G.J."/>
        </authorList>
    </citation>
    <scope>NUCLEOTIDE SEQUENCE [LARGE SCALE GENOMIC DNA]</scope>
    <source>
        <strain evidence="6">DG_54_3</strain>
    </source>
</reference>
<dbReference type="InterPro" id="IPR029044">
    <property type="entry name" value="Nucleotide-diphossugar_trans"/>
</dbReference>
<feature type="domain" description="Glycosyltransferase 2-like" evidence="5">
    <location>
        <begin position="33"/>
        <end position="153"/>
    </location>
</feature>
<keyword evidence="4" id="KW-0808">Transferase</keyword>
<evidence type="ECO:0000256" key="1">
    <source>
        <dbReference type="ARBA" id="ARBA00004776"/>
    </source>
</evidence>
<evidence type="ECO:0000313" key="7">
    <source>
        <dbReference type="Proteomes" id="UP000051861"/>
    </source>
</evidence>
<sequence>MFRWIYDLRSRKDLKFYPRTVSIYTLSLGRMFYLEKLIQSMHKNIHLPYQHIILNQGVKDPDFVSFLNNLEKNHKNIQVIHVEENLGINAGCKKCVSLCTGDLIIKLDEDMKIVSDDFLKHLLAAYNAIGEPVALTAFPAGFIGEPGGVPGRFGHSVYYSKETDTYYTIRWVHYLGGYCECIPRVVYEIAKPLDGFRGRKRSSGQDVYISRRMRKAGFRLGYFENACIVEHQESTLGQETRFRNYFEQKKKS</sequence>
<evidence type="ECO:0000256" key="4">
    <source>
        <dbReference type="ARBA" id="ARBA00022679"/>
    </source>
</evidence>
<comment type="similarity">
    <text evidence="2">Belongs to the glycosyltransferase 2 family.</text>
</comment>
<dbReference type="PANTHER" id="PTHR43179:SF12">
    <property type="entry name" value="GALACTOFURANOSYLTRANSFERASE GLFT2"/>
    <property type="match status" value="1"/>
</dbReference>
<accession>A0A0S7XJ48</accession>
<dbReference type="GO" id="GO:0016757">
    <property type="term" value="F:glycosyltransferase activity"/>
    <property type="evidence" value="ECO:0007669"/>
    <property type="project" value="UniProtKB-KW"/>
</dbReference>
<dbReference type="Gene3D" id="3.90.550.10">
    <property type="entry name" value="Spore Coat Polysaccharide Biosynthesis Protein SpsA, Chain A"/>
    <property type="match status" value="1"/>
</dbReference>
<comment type="pathway">
    <text evidence="1">Cell wall biogenesis; cell wall polysaccharide biosynthesis.</text>
</comment>
<comment type="caution">
    <text evidence="6">The sequence shown here is derived from an EMBL/GenBank/DDBJ whole genome shotgun (WGS) entry which is preliminary data.</text>
</comment>
<protein>
    <recommendedName>
        <fullName evidence="5">Glycosyltransferase 2-like domain-containing protein</fullName>
    </recommendedName>
</protein>
<organism evidence="6 7">
    <name type="scientific">candidate division WOR-1 bacterium DG_54_3</name>
    <dbReference type="NCBI Taxonomy" id="1703775"/>
    <lineage>
        <taxon>Bacteria</taxon>
        <taxon>Bacillati</taxon>
        <taxon>Saganbacteria</taxon>
    </lineage>
</organism>
<dbReference type="CDD" id="cd00761">
    <property type="entry name" value="Glyco_tranf_GTA_type"/>
    <property type="match status" value="1"/>
</dbReference>
<evidence type="ECO:0000256" key="2">
    <source>
        <dbReference type="ARBA" id="ARBA00006739"/>
    </source>
</evidence>
<dbReference type="AlphaFoldDB" id="A0A0S7XJ48"/>
<evidence type="ECO:0000313" key="6">
    <source>
        <dbReference type="EMBL" id="KPJ62494.1"/>
    </source>
</evidence>
<dbReference type="SUPFAM" id="SSF53448">
    <property type="entry name" value="Nucleotide-diphospho-sugar transferases"/>
    <property type="match status" value="1"/>
</dbReference>
<dbReference type="InterPro" id="IPR001173">
    <property type="entry name" value="Glyco_trans_2-like"/>
</dbReference>
<name>A0A0S7XJ48_UNCSA</name>
<dbReference type="PANTHER" id="PTHR43179">
    <property type="entry name" value="RHAMNOSYLTRANSFERASE WBBL"/>
    <property type="match status" value="1"/>
</dbReference>
<evidence type="ECO:0000256" key="3">
    <source>
        <dbReference type="ARBA" id="ARBA00022676"/>
    </source>
</evidence>
<gene>
    <name evidence="6" type="ORF">AMJ44_15535</name>
</gene>
<dbReference type="Proteomes" id="UP000051861">
    <property type="component" value="Unassembled WGS sequence"/>
</dbReference>
<dbReference type="Pfam" id="PF00535">
    <property type="entry name" value="Glycos_transf_2"/>
    <property type="match status" value="1"/>
</dbReference>